<dbReference type="EMBL" id="CAJVPK010004490">
    <property type="protein sequence ID" value="CAG8637083.1"/>
    <property type="molecule type" value="Genomic_DNA"/>
</dbReference>
<protein>
    <submittedName>
        <fullName evidence="1">2270_t:CDS:1</fullName>
    </submittedName>
</protein>
<name>A0A9N9DIL4_9GLOM</name>
<organism evidence="1 2">
    <name type="scientific">Diversispora eburnea</name>
    <dbReference type="NCBI Taxonomy" id="1213867"/>
    <lineage>
        <taxon>Eukaryota</taxon>
        <taxon>Fungi</taxon>
        <taxon>Fungi incertae sedis</taxon>
        <taxon>Mucoromycota</taxon>
        <taxon>Glomeromycotina</taxon>
        <taxon>Glomeromycetes</taxon>
        <taxon>Diversisporales</taxon>
        <taxon>Diversisporaceae</taxon>
        <taxon>Diversispora</taxon>
    </lineage>
</organism>
<comment type="caution">
    <text evidence="1">The sequence shown here is derived from an EMBL/GenBank/DDBJ whole genome shotgun (WGS) entry which is preliminary data.</text>
</comment>
<reference evidence="1" key="1">
    <citation type="submission" date="2021-06" db="EMBL/GenBank/DDBJ databases">
        <authorList>
            <person name="Kallberg Y."/>
            <person name="Tangrot J."/>
            <person name="Rosling A."/>
        </authorList>
    </citation>
    <scope>NUCLEOTIDE SEQUENCE</scope>
    <source>
        <strain evidence="1">AZ414A</strain>
    </source>
</reference>
<dbReference type="Proteomes" id="UP000789706">
    <property type="component" value="Unassembled WGS sequence"/>
</dbReference>
<accession>A0A9N9DIL4</accession>
<dbReference type="AlphaFoldDB" id="A0A9N9DIL4"/>
<sequence>MSVGKSNKSEWNLAEEPQTQHFIQILHILSCTLNNWNDVNLMESIFAYHLKRRISTYVNKCGLEGQTRILSIIGGSFTYDEIKKNLEVSNNAIRYARKHANLYKVGGKAFKKPIITYENFSEEIQQQLQAFLLDKAHVVMSSYKTDLVTNEPVHYLKHTKEILWKKYHEQYFDGMQ</sequence>
<keyword evidence="2" id="KW-1185">Reference proteome</keyword>
<dbReference type="OrthoDB" id="2435317at2759"/>
<proteinExistence type="predicted"/>
<evidence type="ECO:0000313" key="2">
    <source>
        <dbReference type="Proteomes" id="UP000789706"/>
    </source>
</evidence>
<evidence type="ECO:0000313" key="1">
    <source>
        <dbReference type="EMBL" id="CAG8637083.1"/>
    </source>
</evidence>
<gene>
    <name evidence="1" type="ORF">DEBURN_LOCUS11015</name>
</gene>